<reference evidence="1 2" key="1">
    <citation type="submission" date="2013-11" db="EMBL/GenBank/DDBJ databases">
        <title>Opisthorchis viverrini - life in the bile duct.</title>
        <authorList>
            <person name="Young N.D."/>
            <person name="Nagarajan N."/>
            <person name="Lin S.J."/>
            <person name="Korhonen P.K."/>
            <person name="Jex A.R."/>
            <person name="Hall R.S."/>
            <person name="Safavi-Hemami H."/>
            <person name="Kaewkong W."/>
            <person name="Bertrand D."/>
            <person name="Gao S."/>
            <person name="Seet Q."/>
            <person name="Wongkham S."/>
            <person name="Teh B.T."/>
            <person name="Wongkham C."/>
            <person name="Intapan P.M."/>
            <person name="Maleewong W."/>
            <person name="Yang X."/>
            <person name="Hu M."/>
            <person name="Wang Z."/>
            <person name="Hofmann A."/>
            <person name="Sternberg P.W."/>
            <person name="Tan P."/>
            <person name="Wang J."/>
            <person name="Gasser R.B."/>
        </authorList>
    </citation>
    <scope>NUCLEOTIDE SEQUENCE [LARGE SCALE GENOMIC DNA]</scope>
</reference>
<dbReference type="GO" id="GO:0003676">
    <property type="term" value="F:nucleic acid binding"/>
    <property type="evidence" value="ECO:0007669"/>
    <property type="project" value="InterPro"/>
</dbReference>
<dbReference type="EMBL" id="KL596720">
    <property type="protein sequence ID" value="KER27540.1"/>
    <property type="molecule type" value="Genomic_DNA"/>
</dbReference>
<protein>
    <submittedName>
        <fullName evidence="1">Uncharacterized protein</fullName>
    </submittedName>
</protein>
<dbReference type="GeneID" id="20319612"/>
<dbReference type="Gene3D" id="3.30.420.10">
    <property type="entry name" value="Ribonuclease H-like superfamily/Ribonuclease H"/>
    <property type="match status" value="1"/>
</dbReference>
<dbReference type="InterPro" id="IPR012337">
    <property type="entry name" value="RNaseH-like_sf"/>
</dbReference>
<accession>A0A074ZVZ6</accession>
<name>A0A074ZVZ6_OPIVI</name>
<proteinExistence type="predicted"/>
<dbReference type="OrthoDB" id="10066543at2759"/>
<sequence length="125" mass="14309">MYQIYQAGTAKAKYTPNRITAQRGCPVCIYKANGTNVCGTELELKQNLHQMNQERVSKAPLQRGCDWFFSPPRPATGRGIWERMVRCIRRILRPLLGDQLVTDEVLTSSLTKEEKIINDRPLTML</sequence>
<evidence type="ECO:0000313" key="1">
    <source>
        <dbReference type="EMBL" id="KER27540.1"/>
    </source>
</evidence>
<organism evidence="1 2">
    <name type="scientific">Opisthorchis viverrini</name>
    <name type="common">Southeast Asian liver fluke</name>
    <dbReference type="NCBI Taxonomy" id="6198"/>
    <lineage>
        <taxon>Eukaryota</taxon>
        <taxon>Metazoa</taxon>
        <taxon>Spiralia</taxon>
        <taxon>Lophotrochozoa</taxon>
        <taxon>Platyhelminthes</taxon>
        <taxon>Trematoda</taxon>
        <taxon>Digenea</taxon>
        <taxon>Opisthorchiida</taxon>
        <taxon>Opisthorchiata</taxon>
        <taxon>Opisthorchiidae</taxon>
        <taxon>Opisthorchis</taxon>
    </lineage>
</organism>
<dbReference type="SUPFAM" id="SSF53098">
    <property type="entry name" value="Ribonuclease H-like"/>
    <property type="match status" value="1"/>
</dbReference>
<evidence type="ECO:0000313" key="2">
    <source>
        <dbReference type="Proteomes" id="UP000054324"/>
    </source>
</evidence>
<dbReference type="RefSeq" id="XP_009168701.1">
    <property type="nucleotide sequence ID" value="XM_009170437.1"/>
</dbReference>
<dbReference type="KEGG" id="ovi:T265_05430"/>
<dbReference type="Proteomes" id="UP000054324">
    <property type="component" value="Unassembled WGS sequence"/>
</dbReference>
<dbReference type="CTD" id="20319612"/>
<dbReference type="PANTHER" id="PTHR47331">
    <property type="entry name" value="PHD-TYPE DOMAIN-CONTAINING PROTEIN"/>
    <property type="match status" value="1"/>
</dbReference>
<gene>
    <name evidence="1" type="ORF">T265_05430</name>
</gene>
<dbReference type="InterPro" id="IPR036397">
    <property type="entry name" value="RNaseH_sf"/>
</dbReference>
<keyword evidence="2" id="KW-1185">Reference proteome</keyword>
<dbReference type="AlphaFoldDB" id="A0A074ZVZ6"/>
<dbReference type="STRING" id="6198.A0A074ZVZ6"/>